<dbReference type="EMBL" id="FOXQ01000002">
    <property type="protein sequence ID" value="SFP81435.1"/>
    <property type="molecule type" value="Genomic_DNA"/>
</dbReference>
<dbReference type="SUPFAM" id="SSF49785">
    <property type="entry name" value="Galactose-binding domain-like"/>
    <property type="match status" value="1"/>
</dbReference>
<dbReference type="Pfam" id="PF07635">
    <property type="entry name" value="PSCyt1"/>
    <property type="match status" value="1"/>
</dbReference>
<dbReference type="InterPro" id="IPR011429">
    <property type="entry name" value="Cyt_c_Planctomycete-type"/>
</dbReference>
<keyword evidence="1" id="KW-0472">Membrane</keyword>
<keyword evidence="1" id="KW-0812">Transmembrane</keyword>
<dbReference type="OrthoDB" id="1450284at2"/>
<feature type="domain" description="CBM6" evidence="2">
    <location>
        <begin position="438"/>
        <end position="522"/>
    </location>
</feature>
<gene>
    <name evidence="6" type="ORF">SAMN05444277_10286</name>
</gene>
<dbReference type="RefSeq" id="WP_090655534.1">
    <property type="nucleotide sequence ID" value="NZ_FOXQ01000002.1"/>
</dbReference>
<evidence type="ECO:0000313" key="6">
    <source>
        <dbReference type="EMBL" id="SFP81435.1"/>
    </source>
</evidence>
<dbReference type="STRING" id="1465490.SAMN05444277_10286"/>
<sequence length="920" mass="104784">MHTLFNKRLLITVAVIAILVITGGWIIHESSNKIDFSTQVKPIINRSCITCHGGVKAKGGFSLLFRDEALAKTEDSIYAIIPGDADGSEMIRRLTLKDPEERMPYQHAPLPKEEIEILRKWIDQGANWGEHWAYIPLKPVEVPQPKKFFGLLKSKSTWAQNEVDNFIEDKFSEANLKPSPQADKATLLRRVSLDIIGMQPSDNIANKFLQSNDDNAYNELVDSLLASKHFGEKWASMWLDLARYADTKGYERDAGRNIWRYRDWLINAYNNDMPYDSFLIKQIAGDLLKGATDADYIATAFNRNTMTNDEGGTDNEEFRTAAVLDRVNTTWYGVMGTTFSCVQCHSHPYDPFKHEDYYKFMAFFNDTRDEDTEADYPLLRTYNNDTLQQELSTVVNWIKQNVSEKKSKEVYTFLKTWQPAYNSLTCDSFTNSELNDTKWTSFRNHAVCRLKNVDLDNKDRLIFRYQGWMAGGVWQIHLDSAKGETIATIPLAKTNGWQITETALKPATGVHNLIFTYTNNNLKKAVDAGALLDWLYFTQEFPGKDKQGYAAIKDDYWKLLKANVPTTPIMMDNPKDMHRATYVFERGNWLTKGDKVTPGVPASLNSFPKNAPQNRLGLALWITSKQNPLTARTMANRIWEQLFGTGLAETLEDLGTQGSPPTHAELLNYLSYQFMYDDHWSIKTLIKKIVTSATYKQDSRLTPELEQKDPQNKFYARAPRIRLSAEQLRDQSLCISGLMSDKMFGPGVMPYQPKGIWLSPWNGADWVQSEGEDQYRRAVYTYWKRSSAYPSMLAFDGVSRELCSARRIRTNTPLQALTTLNDSAYIDAARHFAYRMQQYGGDVKTQISKGFQLATYQQINDKSLNALLNLYNKALNQFNNNKNGICEMTGGMNEHTNAATAALIVVANAILNLDEVVTKN</sequence>
<keyword evidence="7" id="KW-1185">Reference proteome</keyword>
<feature type="domain" description="DUF1549" evidence="3">
    <location>
        <begin position="162"/>
        <end position="368"/>
    </location>
</feature>
<dbReference type="CDD" id="cd04084">
    <property type="entry name" value="CBM6_xylanase-like"/>
    <property type="match status" value="1"/>
</dbReference>
<organism evidence="6 7">
    <name type="scientific">Parafilimonas terrae</name>
    <dbReference type="NCBI Taxonomy" id="1465490"/>
    <lineage>
        <taxon>Bacteria</taxon>
        <taxon>Pseudomonadati</taxon>
        <taxon>Bacteroidota</taxon>
        <taxon>Chitinophagia</taxon>
        <taxon>Chitinophagales</taxon>
        <taxon>Chitinophagaceae</taxon>
        <taxon>Parafilimonas</taxon>
    </lineage>
</organism>
<protein>
    <submittedName>
        <fullName evidence="6">Carbohydrate binding module (Family 6)</fullName>
    </submittedName>
</protein>
<dbReference type="InterPro" id="IPR022655">
    <property type="entry name" value="DUF1553"/>
</dbReference>
<name>A0A1I5TEE4_9BACT</name>
<dbReference type="Pfam" id="PF03422">
    <property type="entry name" value="CBM_6"/>
    <property type="match status" value="1"/>
</dbReference>
<dbReference type="PANTHER" id="PTHR35889">
    <property type="entry name" value="CYCLOINULO-OLIGOSACCHARIDE FRUCTANOTRANSFERASE-RELATED"/>
    <property type="match status" value="1"/>
</dbReference>
<dbReference type="InterPro" id="IPR008979">
    <property type="entry name" value="Galactose-bd-like_sf"/>
</dbReference>
<evidence type="ECO:0000313" key="7">
    <source>
        <dbReference type="Proteomes" id="UP000199031"/>
    </source>
</evidence>
<proteinExistence type="predicted"/>
<accession>A0A1I5TEE4</accession>
<dbReference type="GO" id="GO:0030246">
    <property type="term" value="F:carbohydrate binding"/>
    <property type="evidence" value="ECO:0007669"/>
    <property type="project" value="InterPro"/>
</dbReference>
<reference evidence="6 7" key="1">
    <citation type="submission" date="2016-10" db="EMBL/GenBank/DDBJ databases">
        <authorList>
            <person name="de Groot N.N."/>
        </authorList>
    </citation>
    <scope>NUCLEOTIDE SEQUENCE [LARGE SCALE GENOMIC DNA]</scope>
    <source>
        <strain evidence="6 7">DSM 28286</strain>
    </source>
</reference>
<dbReference type="Pfam" id="PF07587">
    <property type="entry name" value="PSD1"/>
    <property type="match status" value="1"/>
</dbReference>
<dbReference type="Pfam" id="PF07583">
    <property type="entry name" value="PSCyt2"/>
    <property type="match status" value="1"/>
</dbReference>
<evidence type="ECO:0000259" key="5">
    <source>
        <dbReference type="Pfam" id="PF07635"/>
    </source>
</evidence>
<dbReference type="PANTHER" id="PTHR35889:SF3">
    <property type="entry name" value="F-BOX DOMAIN-CONTAINING PROTEIN"/>
    <property type="match status" value="1"/>
</dbReference>
<evidence type="ECO:0000259" key="4">
    <source>
        <dbReference type="Pfam" id="PF07587"/>
    </source>
</evidence>
<evidence type="ECO:0000259" key="3">
    <source>
        <dbReference type="Pfam" id="PF07583"/>
    </source>
</evidence>
<dbReference type="InterPro" id="IPR005084">
    <property type="entry name" value="CBM6"/>
</dbReference>
<feature type="domain" description="Cytochrome C Planctomycete-type" evidence="5">
    <location>
        <begin position="48"/>
        <end position="104"/>
    </location>
</feature>
<dbReference type="Proteomes" id="UP000199031">
    <property type="component" value="Unassembled WGS sequence"/>
</dbReference>
<feature type="domain" description="DUF1553" evidence="4">
    <location>
        <begin position="614"/>
        <end position="870"/>
    </location>
</feature>
<evidence type="ECO:0000256" key="1">
    <source>
        <dbReference type="SAM" id="Phobius"/>
    </source>
</evidence>
<dbReference type="AlphaFoldDB" id="A0A1I5TEE4"/>
<dbReference type="InterPro" id="IPR011444">
    <property type="entry name" value="DUF1549"/>
</dbReference>
<keyword evidence="1" id="KW-1133">Transmembrane helix</keyword>
<evidence type="ECO:0000259" key="2">
    <source>
        <dbReference type="Pfam" id="PF03422"/>
    </source>
</evidence>
<feature type="transmembrane region" description="Helical" evidence="1">
    <location>
        <begin position="9"/>
        <end position="27"/>
    </location>
</feature>
<dbReference type="Gene3D" id="2.60.120.260">
    <property type="entry name" value="Galactose-binding domain-like"/>
    <property type="match status" value="1"/>
</dbReference>